<evidence type="ECO:0000313" key="3">
    <source>
        <dbReference type="Proteomes" id="UP000287171"/>
    </source>
</evidence>
<evidence type="ECO:0000256" key="1">
    <source>
        <dbReference type="SAM" id="MobiDB-lite"/>
    </source>
</evidence>
<evidence type="ECO:0008006" key="4">
    <source>
        <dbReference type="Google" id="ProtNLM"/>
    </source>
</evidence>
<name>A0A402BIP2_9CHLR</name>
<gene>
    <name evidence="2" type="ORF">KDA_66930</name>
</gene>
<dbReference type="AlphaFoldDB" id="A0A402BIP2"/>
<dbReference type="Proteomes" id="UP000287171">
    <property type="component" value="Unassembled WGS sequence"/>
</dbReference>
<keyword evidence="3" id="KW-1185">Reference proteome</keyword>
<dbReference type="EMBL" id="BIFT01000002">
    <property type="protein sequence ID" value="GCE31209.1"/>
    <property type="molecule type" value="Genomic_DNA"/>
</dbReference>
<dbReference type="RefSeq" id="WP_161982619.1">
    <property type="nucleotide sequence ID" value="NZ_BIFT01000002.1"/>
</dbReference>
<proteinExistence type="predicted"/>
<protein>
    <recommendedName>
        <fullName evidence="4">Transposase</fullName>
    </recommendedName>
</protein>
<organism evidence="2 3">
    <name type="scientific">Dictyobacter alpinus</name>
    <dbReference type="NCBI Taxonomy" id="2014873"/>
    <lineage>
        <taxon>Bacteria</taxon>
        <taxon>Bacillati</taxon>
        <taxon>Chloroflexota</taxon>
        <taxon>Ktedonobacteria</taxon>
        <taxon>Ktedonobacterales</taxon>
        <taxon>Dictyobacteraceae</taxon>
        <taxon>Dictyobacter</taxon>
    </lineage>
</organism>
<accession>A0A402BIP2</accession>
<feature type="region of interest" description="Disordered" evidence="1">
    <location>
        <begin position="1"/>
        <end position="21"/>
    </location>
</feature>
<evidence type="ECO:0000313" key="2">
    <source>
        <dbReference type="EMBL" id="GCE31209.1"/>
    </source>
</evidence>
<reference evidence="3" key="1">
    <citation type="submission" date="2018-12" db="EMBL/GenBank/DDBJ databases">
        <title>Tengunoibacter tsumagoiensis gen. nov., sp. nov., Dictyobacter kobayashii sp. nov., D. alpinus sp. nov., and D. joshuensis sp. nov. and description of Dictyobacteraceae fam. nov. within the order Ktedonobacterales isolated from Tengu-no-mugimeshi.</title>
        <authorList>
            <person name="Wang C.M."/>
            <person name="Zheng Y."/>
            <person name="Sakai Y."/>
            <person name="Toyoda A."/>
            <person name="Minakuchi Y."/>
            <person name="Abe K."/>
            <person name="Yokota A."/>
            <person name="Yabe S."/>
        </authorList>
    </citation>
    <scope>NUCLEOTIDE SEQUENCE [LARGE SCALE GENOMIC DNA]</scope>
    <source>
        <strain evidence="3">Uno16</strain>
    </source>
</reference>
<comment type="caution">
    <text evidence="2">The sequence shown here is derived from an EMBL/GenBank/DDBJ whole genome shotgun (WGS) entry which is preliminary data.</text>
</comment>
<sequence>MREQGFFAKRPRHRTVTMQSELDAQVAPNLLQRDFSADEPNSKWVADVCP</sequence>